<dbReference type="AlphaFoldDB" id="A0A7L5BHU9"/>
<name>A0A7L5BHU9_9HYPH</name>
<evidence type="ECO:0000313" key="1">
    <source>
        <dbReference type="EMBL" id="QIB38399.1"/>
    </source>
</evidence>
<sequence>MEELLHHRLQEPELVSVENDAKIQSFGMFVVIPEGTRGALLGDIPYQENNISRQVLRLYCYVLTQKCIGADIFYKFIL</sequence>
<protein>
    <submittedName>
        <fullName evidence="1">Uncharacterized protein</fullName>
    </submittedName>
</protein>
<dbReference type="KEGG" id="roy:G3A56_10670"/>
<accession>A0A7L5BHU9</accession>
<reference evidence="1 2" key="1">
    <citation type="submission" date="2020-02" db="EMBL/GenBank/DDBJ databases">
        <title>Plant-Promoting Endophytic Bacterium Rhizobium oryzihabitans sp. nov., Isolated from the Root of Rice.</title>
        <authorList>
            <person name="zhao J."/>
            <person name="Zhang G."/>
        </authorList>
    </citation>
    <scope>NUCLEOTIDE SEQUENCE [LARGE SCALE GENOMIC DNA]</scope>
    <source>
        <strain evidence="1 2">M15</strain>
    </source>
</reference>
<evidence type="ECO:0000313" key="2">
    <source>
        <dbReference type="Proteomes" id="UP000464865"/>
    </source>
</evidence>
<gene>
    <name evidence="1" type="ORF">G3A56_10670</name>
</gene>
<dbReference type="Proteomes" id="UP000464865">
    <property type="component" value="Chromosome M15-11"/>
</dbReference>
<dbReference type="EMBL" id="CP048632">
    <property type="protein sequence ID" value="QIB38399.1"/>
    <property type="molecule type" value="Genomic_DNA"/>
</dbReference>
<organism evidence="1 2">
    <name type="scientific">Rhizobium oryzihabitans</name>
    <dbReference type="NCBI Taxonomy" id="2267833"/>
    <lineage>
        <taxon>Bacteria</taxon>
        <taxon>Pseudomonadati</taxon>
        <taxon>Pseudomonadota</taxon>
        <taxon>Alphaproteobacteria</taxon>
        <taxon>Hyphomicrobiales</taxon>
        <taxon>Rhizobiaceae</taxon>
        <taxon>Rhizobium/Agrobacterium group</taxon>
        <taxon>Rhizobium</taxon>
    </lineage>
</organism>
<proteinExistence type="predicted"/>
<keyword evidence="2" id="KW-1185">Reference proteome</keyword>